<keyword evidence="11 15" id="KW-0472">Membrane</keyword>
<dbReference type="GO" id="GO:0005524">
    <property type="term" value="F:ATP binding"/>
    <property type="evidence" value="ECO:0007669"/>
    <property type="project" value="UniProtKB-UniRule"/>
</dbReference>
<dbReference type="PANTHER" id="PTHR24417">
    <property type="entry name" value="SERINE/THREONINE-PROTEIN KINASE LMTK1"/>
    <property type="match status" value="1"/>
</dbReference>
<dbReference type="AlphaFoldDB" id="A0A8C4QFD9"/>
<accession>A0A8C4QFD9</accession>
<reference evidence="17" key="2">
    <citation type="submission" date="2025-09" db="UniProtKB">
        <authorList>
            <consortium name="Ensembl"/>
        </authorList>
    </citation>
    <scope>IDENTIFICATION</scope>
</reference>
<keyword evidence="7 14" id="KW-0547">Nucleotide-binding</keyword>
<evidence type="ECO:0000256" key="12">
    <source>
        <dbReference type="ARBA" id="ARBA00047899"/>
    </source>
</evidence>
<dbReference type="Pfam" id="PF07714">
    <property type="entry name" value="PK_Tyr_Ser-Thr"/>
    <property type="match status" value="1"/>
</dbReference>
<dbReference type="InterPro" id="IPR001245">
    <property type="entry name" value="Ser-Thr/Tyr_kinase_cat_dom"/>
</dbReference>
<evidence type="ECO:0000313" key="17">
    <source>
        <dbReference type="Ensembl" id="ENSEBUP00000014654.1"/>
    </source>
</evidence>
<evidence type="ECO:0000256" key="1">
    <source>
        <dbReference type="ARBA" id="ARBA00004370"/>
    </source>
</evidence>
<evidence type="ECO:0000256" key="14">
    <source>
        <dbReference type="PROSITE-ProRule" id="PRU10141"/>
    </source>
</evidence>
<keyword evidence="6 15" id="KW-0812">Transmembrane</keyword>
<keyword evidence="9 14" id="KW-0067">ATP-binding</keyword>
<dbReference type="GO" id="GO:0016020">
    <property type="term" value="C:membrane"/>
    <property type="evidence" value="ECO:0007669"/>
    <property type="project" value="UniProtKB-SubCell"/>
</dbReference>
<evidence type="ECO:0000256" key="7">
    <source>
        <dbReference type="ARBA" id="ARBA00022741"/>
    </source>
</evidence>
<protein>
    <recommendedName>
        <fullName evidence="2">non-specific serine/threonine protein kinase</fullName>
        <ecNumber evidence="2">2.7.11.1</ecNumber>
    </recommendedName>
</protein>
<keyword evidence="3" id="KW-0723">Serine/threonine-protein kinase</keyword>
<feature type="transmembrane region" description="Helical" evidence="15">
    <location>
        <begin position="68"/>
        <end position="91"/>
    </location>
</feature>
<proteinExistence type="predicted"/>
<keyword evidence="10 15" id="KW-1133">Transmembrane helix</keyword>
<dbReference type="Gene3D" id="3.30.200.20">
    <property type="entry name" value="Phosphorylase Kinase, domain 1"/>
    <property type="match status" value="1"/>
</dbReference>
<sequence>ATGLLSDAGIGCVGSHDLPLCQRRTEHALKLEISTGDFGEQGAIKSSFEPRFEDVTVWGTDFLSSSGILVTVLSCSGLLVFLVLILACTCCKRSGVSFKEFENTDAEDEDLTVFSPPVSDVPSSPSGHDVYVLPLNELSHGGQNHLYSTDTSRSGGVVRQSLSYVQEIGRGWFGKVLLGEIFAGFNPSRVVVKELRANATPEQQQRFLSQVHAYRLLQHPNILQCLGQCTERTPYLLVMELCTLVRFGEKLA</sequence>
<keyword evidence="8" id="KW-0418">Kinase</keyword>
<dbReference type="EC" id="2.7.11.1" evidence="2"/>
<dbReference type="PROSITE" id="PS00107">
    <property type="entry name" value="PROTEIN_KINASE_ATP"/>
    <property type="match status" value="1"/>
</dbReference>
<dbReference type="GO" id="GO:0004674">
    <property type="term" value="F:protein serine/threonine kinase activity"/>
    <property type="evidence" value="ECO:0007669"/>
    <property type="project" value="UniProtKB-KW"/>
</dbReference>
<reference evidence="17" key="1">
    <citation type="submission" date="2025-08" db="UniProtKB">
        <authorList>
            <consortium name="Ensembl"/>
        </authorList>
    </citation>
    <scope>IDENTIFICATION</scope>
</reference>
<evidence type="ECO:0000256" key="10">
    <source>
        <dbReference type="ARBA" id="ARBA00022989"/>
    </source>
</evidence>
<organism evidence="17 18">
    <name type="scientific">Eptatretus burgeri</name>
    <name type="common">Inshore hagfish</name>
    <dbReference type="NCBI Taxonomy" id="7764"/>
    <lineage>
        <taxon>Eukaryota</taxon>
        <taxon>Metazoa</taxon>
        <taxon>Chordata</taxon>
        <taxon>Craniata</taxon>
        <taxon>Vertebrata</taxon>
        <taxon>Cyclostomata</taxon>
        <taxon>Myxini</taxon>
        <taxon>Myxiniformes</taxon>
        <taxon>Myxinidae</taxon>
        <taxon>Eptatretinae</taxon>
        <taxon>Eptatretus</taxon>
    </lineage>
</organism>
<dbReference type="FunFam" id="3.30.200.20:FF:000275">
    <property type="entry name" value="Apoptosis associated tyrosine kinase"/>
    <property type="match status" value="1"/>
</dbReference>
<dbReference type="GO" id="GO:0012505">
    <property type="term" value="C:endomembrane system"/>
    <property type="evidence" value="ECO:0007669"/>
    <property type="project" value="UniProtKB-ARBA"/>
</dbReference>
<feature type="binding site" evidence="14">
    <location>
        <position position="193"/>
    </location>
    <ligand>
        <name>ATP</name>
        <dbReference type="ChEBI" id="CHEBI:30616"/>
    </ligand>
</feature>
<dbReference type="PROSITE" id="PS50011">
    <property type="entry name" value="PROTEIN_KINASE_DOM"/>
    <property type="match status" value="1"/>
</dbReference>
<dbReference type="InterPro" id="IPR017441">
    <property type="entry name" value="Protein_kinase_ATP_BS"/>
</dbReference>
<evidence type="ECO:0000256" key="9">
    <source>
        <dbReference type="ARBA" id="ARBA00022840"/>
    </source>
</evidence>
<evidence type="ECO:0000256" key="15">
    <source>
        <dbReference type="SAM" id="Phobius"/>
    </source>
</evidence>
<dbReference type="InterPro" id="IPR011009">
    <property type="entry name" value="Kinase-like_dom_sf"/>
</dbReference>
<keyword evidence="4" id="KW-0597">Phosphoprotein</keyword>
<evidence type="ECO:0000256" key="8">
    <source>
        <dbReference type="ARBA" id="ARBA00022777"/>
    </source>
</evidence>
<dbReference type="GO" id="GO:0005737">
    <property type="term" value="C:cytoplasm"/>
    <property type="evidence" value="ECO:0007669"/>
    <property type="project" value="UniProtKB-ARBA"/>
</dbReference>
<evidence type="ECO:0000256" key="6">
    <source>
        <dbReference type="ARBA" id="ARBA00022692"/>
    </source>
</evidence>
<comment type="subcellular location">
    <subcellularLocation>
        <location evidence="1">Membrane</location>
    </subcellularLocation>
</comment>
<evidence type="ECO:0000256" key="13">
    <source>
        <dbReference type="ARBA" id="ARBA00048679"/>
    </source>
</evidence>
<evidence type="ECO:0000313" key="18">
    <source>
        <dbReference type="Proteomes" id="UP000694388"/>
    </source>
</evidence>
<keyword evidence="5" id="KW-0808">Transferase</keyword>
<evidence type="ECO:0000256" key="11">
    <source>
        <dbReference type="ARBA" id="ARBA00023136"/>
    </source>
</evidence>
<evidence type="ECO:0000256" key="4">
    <source>
        <dbReference type="ARBA" id="ARBA00022553"/>
    </source>
</evidence>
<evidence type="ECO:0000256" key="5">
    <source>
        <dbReference type="ARBA" id="ARBA00022679"/>
    </source>
</evidence>
<comment type="catalytic activity">
    <reaction evidence="13">
        <text>L-seryl-[protein] + ATP = O-phospho-L-seryl-[protein] + ADP + H(+)</text>
        <dbReference type="Rhea" id="RHEA:17989"/>
        <dbReference type="Rhea" id="RHEA-COMP:9863"/>
        <dbReference type="Rhea" id="RHEA-COMP:11604"/>
        <dbReference type="ChEBI" id="CHEBI:15378"/>
        <dbReference type="ChEBI" id="CHEBI:29999"/>
        <dbReference type="ChEBI" id="CHEBI:30616"/>
        <dbReference type="ChEBI" id="CHEBI:83421"/>
        <dbReference type="ChEBI" id="CHEBI:456216"/>
        <dbReference type="EC" id="2.7.11.1"/>
    </reaction>
</comment>
<comment type="catalytic activity">
    <reaction evidence="12">
        <text>L-threonyl-[protein] + ATP = O-phospho-L-threonyl-[protein] + ADP + H(+)</text>
        <dbReference type="Rhea" id="RHEA:46608"/>
        <dbReference type="Rhea" id="RHEA-COMP:11060"/>
        <dbReference type="Rhea" id="RHEA-COMP:11605"/>
        <dbReference type="ChEBI" id="CHEBI:15378"/>
        <dbReference type="ChEBI" id="CHEBI:30013"/>
        <dbReference type="ChEBI" id="CHEBI:30616"/>
        <dbReference type="ChEBI" id="CHEBI:61977"/>
        <dbReference type="ChEBI" id="CHEBI:456216"/>
        <dbReference type="EC" id="2.7.11.1"/>
    </reaction>
</comment>
<dbReference type="PANTHER" id="PTHR24417:SF7">
    <property type="entry name" value="CHROMATIN MODIFICATION-RELATED PROTEIN EAF1"/>
    <property type="match status" value="1"/>
</dbReference>
<evidence type="ECO:0000256" key="2">
    <source>
        <dbReference type="ARBA" id="ARBA00012513"/>
    </source>
</evidence>
<dbReference type="Proteomes" id="UP000694388">
    <property type="component" value="Unplaced"/>
</dbReference>
<evidence type="ECO:0000259" key="16">
    <source>
        <dbReference type="PROSITE" id="PS50011"/>
    </source>
</evidence>
<name>A0A8C4QFD9_EPTBU</name>
<evidence type="ECO:0000256" key="3">
    <source>
        <dbReference type="ARBA" id="ARBA00022527"/>
    </source>
</evidence>
<keyword evidence="18" id="KW-1185">Reference proteome</keyword>
<feature type="domain" description="Protein kinase" evidence="16">
    <location>
        <begin position="162"/>
        <end position="252"/>
    </location>
</feature>
<dbReference type="SUPFAM" id="SSF56112">
    <property type="entry name" value="Protein kinase-like (PK-like)"/>
    <property type="match status" value="1"/>
</dbReference>
<dbReference type="GeneTree" id="ENSGT00940000154244"/>
<dbReference type="InterPro" id="IPR000719">
    <property type="entry name" value="Prot_kinase_dom"/>
</dbReference>
<dbReference type="Ensembl" id="ENSEBUT00000015230.1">
    <property type="protein sequence ID" value="ENSEBUP00000014654.1"/>
    <property type="gene ID" value="ENSEBUG00000009238.1"/>
</dbReference>